<name>A0A5N4WNH6_9GAMM</name>
<dbReference type="AlphaFoldDB" id="A0A5N4WNH6"/>
<evidence type="ECO:0000313" key="2">
    <source>
        <dbReference type="EMBL" id="KAB1859997.1"/>
    </source>
</evidence>
<accession>A0A5N4WNH6</accession>
<proteinExistence type="predicted"/>
<reference evidence="2 3" key="1">
    <citation type="submission" date="2019-09" db="EMBL/GenBank/DDBJ databases">
        <title>Draft genome sequence of Acinetobacter tandoii W4-4-4 isolated from environmental water sample.</title>
        <authorList>
            <person name="Wee S.K."/>
            <person name="Yan B."/>
            <person name="Mustaffa S.B."/>
            <person name="Yap E.P.H."/>
        </authorList>
    </citation>
    <scope>NUCLEOTIDE SEQUENCE [LARGE SCALE GENOMIC DNA]</scope>
    <source>
        <strain evidence="2 3">W4-4-4</strain>
    </source>
</reference>
<feature type="signal peptide" evidence="1">
    <location>
        <begin position="1"/>
        <end position="22"/>
    </location>
</feature>
<dbReference type="EMBL" id="VXLD01000001">
    <property type="protein sequence ID" value="KAB1859997.1"/>
    <property type="molecule type" value="Genomic_DNA"/>
</dbReference>
<evidence type="ECO:0000256" key="1">
    <source>
        <dbReference type="SAM" id="SignalP"/>
    </source>
</evidence>
<dbReference type="Proteomes" id="UP000325788">
    <property type="component" value="Unassembled WGS sequence"/>
</dbReference>
<protein>
    <submittedName>
        <fullName evidence="2">Uncharacterized protein</fullName>
    </submittedName>
</protein>
<comment type="caution">
    <text evidence="2">The sequence shown here is derived from an EMBL/GenBank/DDBJ whole genome shotgun (WGS) entry which is preliminary data.</text>
</comment>
<gene>
    <name evidence="2" type="ORF">F4W09_02435</name>
</gene>
<keyword evidence="1" id="KW-0732">Signal</keyword>
<feature type="chain" id="PRO_5024310244" evidence="1">
    <location>
        <begin position="23"/>
        <end position="169"/>
    </location>
</feature>
<organism evidence="2 3">
    <name type="scientific">Acinetobacter tandoii</name>
    <dbReference type="NCBI Taxonomy" id="202954"/>
    <lineage>
        <taxon>Bacteria</taxon>
        <taxon>Pseudomonadati</taxon>
        <taxon>Pseudomonadota</taxon>
        <taxon>Gammaproteobacteria</taxon>
        <taxon>Moraxellales</taxon>
        <taxon>Moraxellaceae</taxon>
        <taxon>Acinetobacter</taxon>
    </lineage>
</organism>
<evidence type="ECO:0000313" key="3">
    <source>
        <dbReference type="Proteomes" id="UP000325788"/>
    </source>
</evidence>
<sequence length="169" mass="19470">MLKAFMLVVALISTSINNLSHAETNTLKANMILEPFIFEIGSNFSDIQTKFSLEAKTSGVNFIKESNWYRLKTPVGFISLQEWKGKLHSIAYEIDIDDVETKKKLINYLFEKYKNNFEWVERVDNGFYISYESSNDSIQGIHAYSLGTTISFTSNEIRKAETKVRFPNL</sequence>